<dbReference type="Pfam" id="PF00496">
    <property type="entry name" value="SBP_bac_5"/>
    <property type="match status" value="1"/>
</dbReference>
<dbReference type="Gene3D" id="3.10.105.10">
    <property type="entry name" value="Dipeptide-binding Protein, Domain 3"/>
    <property type="match status" value="1"/>
</dbReference>
<dbReference type="InterPro" id="IPR000914">
    <property type="entry name" value="SBP_5_dom"/>
</dbReference>
<reference evidence="6" key="1">
    <citation type="submission" date="2021-12" db="EMBL/GenBank/DDBJ databases">
        <title>Alicyclobacillaceae gen. nov., sp. nov., isolated from chalcocite enrichment system.</title>
        <authorList>
            <person name="Jiang Z."/>
        </authorList>
    </citation>
    <scope>NUCLEOTIDE SEQUENCE</scope>
    <source>
        <strain evidence="6">MYW30-H2</strain>
    </source>
</reference>
<dbReference type="PANTHER" id="PTHR30290:SF9">
    <property type="entry name" value="OLIGOPEPTIDE-BINDING PROTEIN APPA"/>
    <property type="match status" value="1"/>
</dbReference>
<dbReference type="PIRSF" id="PIRSF002741">
    <property type="entry name" value="MppA"/>
    <property type="match status" value="1"/>
</dbReference>
<name>A0ABY4CF49_9BACL</name>
<dbReference type="Gene3D" id="3.40.190.10">
    <property type="entry name" value="Periplasmic binding protein-like II"/>
    <property type="match status" value="1"/>
</dbReference>
<feature type="signal peptide" evidence="4">
    <location>
        <begin position="1"/>
        <end position="27"/>
    </location>
</feature>
<evidence type="ECO:0000259" key="5">
    <source>
        <dbReference type="Pfam" id="PF00496"/>
    </source>
</evidence>
<feature type="chain" id="PRO_5047036442" evidence="4">
    <location>
        <begin position="28"/>
        <end position="512"/>
    </location>
</feature>
<gene>
    <name evidence="6" type="ORF">LSG31_13755</name>
</gene>
<dbReference type="PANTHER" id="PTHR30290">
    <property type="entry name" value="PERIPLASMIC BINDING COMPONENT OF ABC TRANSPORTER"/>
    <property type="match status" value="1"/>
</dbReference>
<evidence type="ECO:0000256" key="2">
    <source>
        <dbReference type="ARBA" id="ARBA00022448"/>
    </source>
</evidence>
<dbReference type="SUPFAM" id="SSF53850">
    <property type="entry name" value="Periplasmic binding protein-like II"/>
    <property type="match status" value="1"/>
</dbReference>
<evidence type="ECO:0000256" key="4">
    <source>
        <dbReference type="SAM" id="SignalP"/>
    </source>
</evidence>
<dbReference type="InterPro" id="IPR030678">
    <property type="entry name" value="Peptide/Ni-bd"/>
</dbReference>
<comment type="similarity">
    <text evidence="1">Belongs to the bacterial solute-binding protein 5 family.</text>
</comment>
<dbReference type="EMBL" id="CP089291">
    <property type="protein sequence ID" value="UOF88989.1"/>
    <property type="molecule type" value="Genomic_DNA"/>
</dbReference>
<keyword evidence="3 4" id="KW-0732">Signal</keyword>
<protein>
    <submittedName>
        <fullName evidence="6">ABC transporter substrate-binding protein</fullName>
    </submittedName>
</protein>
<proteinExistence type="inferred from homology"/>
<keyword evidence="7" id="KW-1185">Reference proteome</keyword>
<evidence type="ECO:0000313" key="7">
    <source>
        <dbReference type="Proteomes" id="UP000830167"/>
    </source>
</evidence>
<organism evidence="6 7">
    <name type="scientific">Fodinisporobacter ferrooxydans</name>
    <dbReference type="NCBI Taxonomy" id="2901836"/>
    <lineage>
        <taxon>Bacteria</taxon>
        <taxon>Bacillati</taxon>
        <taxon>Bacillota</taxon>
        <taxon>Bacilli</taxon>
        <taxon>Bacillales</taxon>
        <taxon>Alicyclobacillaceae</taxon>
        <taxon>Fodinisporobacter</taxon>
    </lineage>
</organism>
<feature type="domain" description="Solute-binding protein family 5" evidence="5">
    <location>
        <begin position="81"/>
        <end position="433"/>
    </location>
</feature>
<keyword evidence="2" id="KW-0813">Transport</keyword>
<accession>A0ABY4CF49</accession>
<evidence type="ECO:0000313" key="6">
    <source>
        <dbReference type="EMBL" id="UOF88989.1"/>
    </source>
</evidence>
<dbReference type="PROSITE" id="PS51257">
    <property type="entry name" value="PROKAR_LIPOPROTEIN"/>
    <property type="match status" value="1"/>
</dbReference>
<dbReference type="Gene3D" id="3.90.76.10">
    <property type="entry name" value="Dipeptide-binding Protein, Domain 1"/>
    <property type="match status" value="1"/>
</dbReference>
<dbReference type="InterPro" id="IPR039424">
    <property type="entry name" value="SBP_5"/>
</dbReference>
<dbReference type="RefSeq" id="WP_347435671.1">
    <property type="nucleotide sequence ID" value="NZ_CP089291.1"/>
</dbReference>
<dbReference type="Proteomes" id="UP000830167">
    <property type="component" value="Chromosome"/>
</dbReference>
<evidence type="ECO:0000256" key="3">
    <source>
        <dbReference type="ARBA" id="ARBA00022729"/>
    </source>
</evidence>
<evidence type="ECO:0000256" key="1">
    <source>
        <dbReference type="ARBA" id="ARBA00005695"/>
    </source>
</evidence>
<sequence length="512" mass="56750">MRGKWKQINIGFSCFLLVSLVSGCGTSATSGSQSTNVPTLVVDEANDPSTLDPGLQYNLESYTVYRNIFDNLLHRDPVSLKIVPWVAESWKQDSPTTWTFTIRNDITFQNGDKLTADDVAFSLQRILDPSLHSPQNANFSVVKSVASSGNTVTITTAKPAPTLLSELTTLSIVPKKYIQQHGNEYFNLHPIGSGPYELDKWEKGNQVVLKANTNYWKGQSEIKQVVFRSVPNDASRVADLQSGKADIAFPISPDDVQTIKGSSNLQVLSAPTERVAYLAFNVLGNTPVKSALLRRAIAYGINYPSLMSSLEHGYAQPVKEVLTPVAFGYDKNVPGFEYNPSRAKELVQQAGYSNGVTLTFATSPSYDQRIIQAIQGDLSQIGIKVNIVSTDQATYLKKIQNSSHNWGDIRMGTWSCSCMDADGTIYPLFHTGSIWSSYSNKSFDSLVDDARTNTDTNQRMKDYNQAFTILQNDVPGIGLWQMDSLYGASKRIQWKPDAQENFFVQDIKLQKK</sequence>